<evidence type="ECO:0000259" key="2">
    <source>
        <dbReference type="Pfam" id="PF02272"/>
    </source>
</evidence>
<evidence type="ECO:0000313" key="4">
    <source>
        <dbReference type="Proteomes" id="UP000233517"/>
    </source>
</evidence>
<dbReference type="SUPFAM" id="SSF64182">
    <property type="entry name" value="DHH phosphoesterases"/>
    <property type="match status" value="1"/>
</dbReference>
<gene>
    <name evidence="3" type="ORF">CVU82_03355</name>
</gene>
<dbReference type="AlphaFoldDB" id="A0A2N2E8L9"/>
<evidence type="ECO:0000313" key="3">
    <source>
        <dbReference type="EMBL" id="PKM91067.1"/>
    </source>
</evidence>
<dbReference type="Pfam" id="PF01368">
    <property type="entry name" value="DHH"/>
    <property type="match status" value="1"/>
</dbReference>
<feature type="domain" description="DHHA1" evidence="2">
    <location>
        <begin position="266"/>
        <end position="338"/>
    </location>
</feature>
<dbReference type="InterPro" id="IPR001667">
    <property type="entry name" value="DDH_dom"/>
</dbReference>
<dbReference type="InterPro" id="IPR051319">
    <property type="entry name" value="Oligoribo/pAp-PDE_c-di-AMP_PDE"/>
</dbReference>
<dbReference type="InterPro" id="IPR038763">
    <property type="entry name" value="DHH_sf"/>
</dbReference>
<organism evidence="3 4">
    <name type="scientific">Candidatus Falkowbacteria bacterium HGW-Falkowbacteria-1</name>
    <dbReference type="NCBI Taxonomy" id="2013768"/>
    <lineage>
        <taxon>Bacteria</taxon>
        <taxon>Candidatus Falkowiibacteriota</taxon>
    </lineage>
</organism>
<dbReference type="Gene3D" id="3.90.1640.10">
    <property type="entry name" value="inorganic pyrophosphatase (n-terminal core)"/>
    <property type="match status" value="1"/>
</dbReference>
<dbReference type="EMBL" id="PHAI01000003">
    <property type="protein sequence ID" value="PKM91067.1"/>
    <property type="molecule type" value="Genomic_DNA"/>
</dbReference>
<accession>A0A2N2E8L9</accession>
<dbReference type="InterPro" id="IPR003156">
    <property type="entry name" value="DHHA1_dom"/>
</dbReference>
<dbReference type="PANTHER" id="PTHR47618:SF1">
    <property type="entry name" value="BIFUNCTIONAL OLIGORIBONUCLEASE AND PAP PHOSPHATASE NRNA"/>
    <property type="match status" value="1"/>
</dbReference>
<dbReference type="Proteomes" id="UP000233517">
    <property type="component" value="Unassembled WGS sequence"/>
</dbReference>
<dbReference type="Gene3D" id="3.10.310.30">
    <property type="match status" value="1"/>
</dbReference>
<evidence type="ECO:0000259" key="1">
    <source>
        <dbReference type="Pfam" id="PF01368"/>
    </source>
</evidence>
<feature type="domain" description="DDH" evidence="1">
    <location>
        <begin position="22"/>
        <end position="185"/>
    </location>
</feature>
<proteinExistence type="predicted"/>
<dbReference type="Pfam" id="PF02272">
    <property type="entry name" value="DHHA1"/>
    <property type="match status" value="1"/>
</dbReference>
<reference evidence="3 4" key="1">
    <citation type="journal article" date="2017" name="ISME J.">
        <title>Potential for microbial H2 and metal transformations associated with novel bacteria and archaea in deep terrestrial subsurface sediments.</title>
        <authorList>
            <person name="Hernsdorf A.W."/>
            <person name="Amano Y."/>
            <person name="Miyakawa K."/>
            <person name="Ise K."/>
            <person name="Suzuki Y."/>
            <person name="Anantharaman K."/>
            <person name="Probst A."/>
            <person name="Burstein D."/>
            <person name="Thomas B.C."/>
            <person name="Banfield J.F."/>
        </authorList>
    </citation>
    <scope>NUCLEOTIDE SEQUENCE [LARGE SCALE GENOMIC DNA]</scope>
    <source>
        <strain evidence="3">HGW-Falkowbacteria-1</strain>
    </source>
</reference>
<sequence>MISNLDKKKFNKVWQRILSSDRILLVSHINPDVDAISSLGVLIEVLKTYNKKYIAFAEKKGDDYHYLPNFEDVISDKDELLGRVGDEFNGGIKAKEDFLKYFDLVIIVDCGSIERTFISENIHIAANLMLETFIVEIDHHLPVKTYANIEIKTQLSSATELLYYFLKENKLEINRNMANCILAGILTDTGNFLYSSVNEKTLEISSEMMSLGAQFPKLLNSTWRNKNFLEMKIWGTALNNLKINKKYNIAFSVLSYEDLNLFRNISQDLSSDIFGDIVAFMSSLSEANVVLLLREEEPGKIKGSLRVGSSDKDIDVACLASYFGGGGHKKAAGFMVEGKIVKENNRFKIQ</sequence>
<name>A0A2N2E8L9_9BACT</name>
<comment type="caution">
    <text evidence="3">The sequence shown here is derived from an EMBL/GenBank/DDBJ whole genome shotgun (WGS) entry which is preliminary data.</text>
</comment>
<dbReference type="GO" id="GO:0003676">
    <property type="term" value="F:nucleic acid binding"/>
    <property type="evidence" value="ECO:0007669"/>
    <property type="project" value="InterPro"/>
</dbReference>
<dbReference type="PANTHER" id="PTHR47618">
    <property type="entry name" value="BIFUNCTIONAL OLIGORIBONUCLEASE AND PAP PHOSPHATASE NRNA"/>
    <property type="match status" value="1"/>
</dbReference>
<protein>
    <submittedName>
        <fullName evidence="3">Uncharacterized protein</fullName>
    </submittedName>
</protein>